<name>A0AAV0KIE8_9ROSI</name>
<proteinExistence type="predicted"/>
<protein>
    <submittedName>
        <fullName evidence="1">Uncharacterized protein</fullName>
    </submittedName>
</protein>
<reference evidence="1" key="1">
    <citation type="submission" date="2022-08" db="EMBL/GenBank/DDBJ databases">
        <authorList>
            <person name="Gutierrez-Valencia J."/>
        </authorList>
    </citation>
    <scope>NUCLEOTIDE SEQUENCE</scope>
</reference>
<dbReference type="EMBL" id="CAMGYJ010000005">
    <property type="protein sequence ID" value="CAI0420569.1"/>
    <property type="molecule type" value="Genomic_DNA"/>
</dbReference>
<evidence type="ECO:0000313" key="2">
    <source>
        <dbReference type="Proteomes" id="UP001154282"/>
    </source>
</evidence>
<sequence length="148" mass="16823">PKCLVLSDPRARLLLSQRDLPISFTPLANKETLSFSFTHWTIPHLFLFIRNHLSLSPSSVSPFTPSLPSPAPLSSFTCHLSCTIFLGALLLSHRIPGHALPVLLSKKNEKRNHRSQSLTLSYCWRMKKKGESLEKRKKMKSHLLSFCF</sequence>
<gene>
    <name evidence="1" type="ORF">LITE_LOCUS18421</name>
</gene>
<accession>A0AAV0KIE8</accession>
<feature type="non-terminal residue" evidence="1">
    <location>
        <position position="1"/>
    </location>
</feature>
<comment type="caution">
    <text evidence="1">The sequence shown here is derived from an EMBL/GenBank/DDBJ whole genome shotgun (WGS) entry which is preliminary data.</text>
</comment>
<organism evidence="1 2">
    <name type="scientific">Linum tenue</name>
    <dbReference type="NCBI Taxonomy" id="586396"/>
    <lineage>
        <taxon>Eukaryota</taxon>
        <taxon>Viridiplantae</taxon>
        <taxon>Streptophyta</taxon>
        <taxon>Embryophyta</taxon>
        <taxon>Tracheophyta</taxon>
        <taxon>Spermatophyta</taxon>
        <taxon>Magnoliopsida</taxon>
        <taxon>eudicotyledons</taxon>
        <taxon>Gunneridae</taxon>
        <taxon>Pentapetalae</taxon>
        <taxon>rosids</taxon>
        <taxon>fabids</taxon>
        <taxon>Malpighiales</taxon>
        <taxon>Linaceae</taxon>
        <taxon>Linum</taxon>
    </lineage>
</organism>
<dbReference type="Proteomes" id="UP001154282">
    <property type="component" value="Unassembled WGS sequence"/>
</dbReference>
<dbReference type="AlphaFoldDB" id="A0AAV0KIE8"/>
<keyword evidence="2" id="KW-1185">Reference proteome</keyword>
<evidence type="ECO:0000313" key="1">
    <source>
        <dbReference type="EMBL" id="CAI0420569.1"/>
    </source>
</evidence>